<dbReference type="InterPro" id="IPR036156">
    <property type="entry name" value="Beta-gal/glucu_dom_sf"/>
</dbReference>
<comment type="catalytic activity">
    <reaction evidence="1">
        <text>Hydrolysis of terminal non-reducing beta-D-galactose residues in beta-D-galactosides.</text>
        <dbReference type="EC" id="3.2.1.23"/>
    </reaction>
</comment>
<dbReference type="PANTHER" id="PTHR46323">
    <property type="entry name" value="BETA-GALACTOSIDASE"/>
    <property type="match status" value="1"/>
</dbReference>
<dbReference type="Pfam" id="PF02929">
    <property type="entry name" value="Bgal_small_N"/>
    <property type="match status" value="1"/>
</dbReference>
<keyword evidence="5 7" id="KW-0326">Glycosidase</keyword>
<evidence type="ECO:0000313" key="8">
    <source>
        <dbReference type="Proteomes" id="UP000279029"/>
    </source>
</evidence>
<dbReference type="InterPro" id="IPR050347">
    <property type="entry name" value="Bact_Beta-galactosidase"/>
</dbReference>
<dbReference type="Gene3D" id="3.20.20.80">
    <property type="entry name" value="Glycosidases"/>
    <property type="match status" value="1"/>
</dbReference>
<dbReference type="InterPro" id="IPR006103">
    <property type="entry name" value="Glyco_hydro_2_cat"/>
</dbReference>
<dbReference type="OrthoDB" id="9762066at2"/>
<organism evidence="7 8">
    <name type="scientific">Petrocella atlantisensis</name>
    <dbReference type="NCBI Taxonomy" id="2173034"/>
    <lineage>
        <taxon>Bacteria</taxon>
        <taxon>Bacillati</taxon>
        <taxon>Bacillota</taxon>
        <taxon>Clostridia</taxon>
        <taxon>Lachnospirales</taxon>
        <taxon>Vallitaleaceae</taxon>
        <taxon>Petrocella</taxon>
    </lineage>
</organism>
<reference evidence="7 8" key="1">
    <citation type="submission" date="2018-09" db="EMBL/GenBank/DDBJ databases">
        <authorList>
            <person name="Postec A."/>
        </authorList>
    </citation>
    <scope>NUCLEOTIDE SEQUENCE [LARGE SCALE GENOMIC DNA]</scope>
    <source>
        <strain evidence="7">70B-A</strain>
    </source>
</reference>
<evidence type="ECO:0000259" key="6">
    <source>
        <dbReference type="SMART" id="SM01038"/>
    </source>
</evidence>
<evidence type="ECO:0000256" key="4">
    <source>
        <dbReference type="ARBA" id="ARBA00022801"/>
    </source>
</evidence>
<evidence type="ECO:0000313" key="7">
    <source>
        <dbReference type="EMBL" id="VDN47425.1"/>
    </source>
</evidence>
<dbReference type="InterPro" id="IPR006102">
    <property type="entry name" value="Ig-like_GH2"/>
</dbReference>
<dbReference type="SUPFAM" id="SSF49303">
    <property type="entry name" value="beta-Galactosidase/glucuronidase domain"/>
    <property type="match status" value="2"/>
</dbReference>
<dbReference type="Gene3D" id="2.60.40.10">
    <property type="entry name" value="Immunoglobulins"/>
    <property type="match status" value="2"/>
</dbReference>
<dbReference type="SMART" id="SM01038">
    <property type="entry name" value="Bgal_small_N"/>
    <property type="match status" value="1"/>
</dbReference>
<evidence type="ECO:0000256" key="1">
    <source>
        <dbReference type="ARBA" id="ARBA00001412"/>
    </source>
</evidence>
<dbReference type="InterPro" id="IPR004199">
    <property type="entry name" value="B-gal_small/dom_5"/>
</dbReference>
<keyword evidence="4 7" id="KW-0378">Hydrolase</keyword>
<accession>A0A3P7NWS8</accession>
<dbReference type="InterPro" id="IPR011013">
    <property type="entry name" value="Gal_mutarotase_sf_dom"/>
</dbReference>
<gene>
    <name evidence="7" type="ORF">PATL70BA_1540</name>
</gene>
<dbReference type="SUPFAM" id="SSF51445">
    <property type="entry name" value="(Trans)glycosidases"/>
    <property type="match status" value="1"/>
</dbReference>
<dbReference type="Pfam" id="PF02836">
    <property type="entry name" value="Glyco_hydro_2_C"/>
    <property type="match status" value="1"/>
</dbReference>
<dbReference type="Gene3D" id="2.70.98.10">
    <property type="match status" value="1"/>
</dbReference>
<evidence type="ECO:0000256" key="2">
    <source>
        <dbReference type="ARBA" id="ARBA00007401"/>
    </source>
</evidence>
<sequence>MALIKKKTDATVMEKEYEGRCKMRVYDSISDWQKKIQTDKPIDPMTHIEDLYLRCDFDQDYIGSILKVNIRVCNLLDEKVPMKIKLYLYEDIDQEPIGAMDIRMVAQGKTTTKGYFEVPISTVKLWSDQEPNLYEVLVVMTDHFDETLQVAGFQYGFRDIKISGEKIWLNNKPLLIKGINYGGDLRKANNTETYRKDLKLLKEHNINALKVNGDCVGNDFFECCNQLGFFVVTEVSGLENHKEGIISRAVSVIGQKRNHPCIIMWSLENTQNKNENLAAKKVLIALDDRRPCMIHNDGQFLISDVFVMEKLHDKTIERIGKGLDIRDDMVQLEDRRFSKGMDEYMAMAYKKKPAILCTNRQISVKELINVQSVMYSMHAYTRWHGGFIGDFENYFSNKNHSGEKSYEIQPLAYEIKKAFEPYSISFDAQTAFYSIKPSNLLAEDIEVRVIIQEDGTPIMEECLDTVCIKPGEVITGTVQSWLNLKNETVLYHIIFEVLLTKDLWWAKKGHVLASKQFEKEDYNPDIYMPKSSINCTLKEAEETIEVRGEKTYYEIDKKTGHITQIKVDHKALLAQPIQPIWKGLLDFDKGPDAKSAGADKEMSQEQVKAYRIEKKGSQVNLYFDVKIKDIKSLMQIQYEIFSTGELNIYYKGEQKDQLERLGSRITLITPRNQVNWFGRGPHPSHLDLVTSMQMGLYQMDLLEKNQESNRDFQKGTYKDIRWMTVTGIDGEGIMVESMDKNGFDASFTTPDQETTTLLIKHTGSYRFLFMEAL</sequence>
<dbReference type="GO" id="GO:0030246">
    <property type="term" value="F:carbohydrate binding"/>
    <property type="evidence" value="ECO:0007669"/>
    <property type="project" value="InterPro"/>
</dbReference>
<dbReference type="InterPro" id="IPR013783">
    <property type="entry name" value="Ig-like_fold"/>
</dbReference>
<dbReference type="InterPro" id="IPR032312">
    <property type="entry name" value="LacZ_4"/>
</dbReference>
<proteinExistence type="inferred from homology"/>
<protein>
    <recommendedName>
        <fullName evidence="3">beta-galactosidase</fullName>
        <ecNumber evidence="3">3.2.1.23</ecNumber>
    </recommendedName>
</protein>
<keyword evidence="8" id="KW-1185">Reference proteome</keyword>
<evidence type="ECO:0000256" key="5">
    <source>
        <dbReference type="ARBA" id="ARBA00023295"/>
    </source>
</evidence>
<dbReference type="GO" id="GO:0009341">
    <property type="term" value="C:beta-galactosidase complex"/>
    <property type="evidence" value="ECO:0007669"/>
    <property type="project" value="InterPro"/>
</dbReference>
<dbReference type="Pfam" id="PF00703">
    <property type="entry name" value="Glyco_hydro_2"/>
    <property type="match status" value="1"/>
</dbReference>
<feature type="domain" description="Beta galactosidase small chain/" evidence="6">
    <location>
        <begin position="545"/>
        <end position="770"/>
    </location>
</feature>
<dbReference type="GO" id="GO:0005990">
    <property type="term" value="P:lactose catabolic process"/>
    <property type="evidence" value="ECO:0007669"/>
    <property type="project" value="TreeGrafter"/>
</dbReference>
<dbReference type="Pfam" id="PF16353">
    <property type="entry name" value="LacZ_4"/>
    <property type="match status" value="1"/>
</dbReference>
<dbReference type="InterPro" id="IPR014718">
    <property type="entry name" value="GH-type_carb-bd"/>
</dbReference>
<evidence type="ECO:0000256" key="3">
    <source>
        <dbReference type="ARBA" id="ARBA00012756"/>
    </source>
</evidence>
<dbReference type="SUPFAM" id="SSF74650">
    <property type="entry name" value="Galactose mutarotase-like"/>
    <property type="match status" value="1"/>
</dbReference>
<dbReference type="AlphaFoldDB" id="A0A3P7NWS8"/>
<name>A0A3P7NWS8_9FIRM</name>
<dbReference type="KEGG" id="cbar:PATL70BA_1540"/>
<comment type="similarity">
    <text evidence="2">Belongs to the glycosyl hydrolase 2 family.</text>
</comment>
<dbReference type="InterPro" id="IPR017853">
    <property type="entry name" value="GH"/>
</dbReference>
<dbReference type="PANTHER" id="PTHR46323:SF2">
    <property type="entry name" value="BETA-GALACTOSIDASE"/>
    <property type="match status" value="1"/>
</dbReference>
<dbReference type="GO" id="GO:0004565">
    <property type="term" value="F:beta-galactosidase activity"/>
    <property type="evidence" value="ECO:0007669"/>
    <property type="project" value="UniProtKB-EC"/>
</dbReference>
<dbReference type="Proteomes" id="UP000279029">
    <property type="component" value="Chromosome"/>
</dbReference>
<dbReference type="RefSeq" id="WP_125136739.1">
    <property type="nucleotide sequence ID" value="NZ_LR130778.1"/>
</dbReference>
<dbReference type="EC" id="3.2.1.23" evidence="3"/>
<dbReference type="EMBL" id="LR130778">
    <property type="protein sequence ID" value="VDN47425.1"/>
    <property type="molecule type" value="Genomic_DNA"/>
</dbReference>